<dbReference type="GO" id="GO:0004519">
    <property type="term" value="F:endonuclease activity"/>
    <property type="evidence" value="ECO:0007669"/>
    <property type="project" value="InterPro"/>
</dbReference>
<accession>A0A2H4TLX0</accession>
<evidence type="ECO:0000259" key="2">
    <source>
        <dbReference type="Pfam" id="PF05876"/>
    </source>
</evidence>
<dbReference type="InterPro" id="IPR008866">
    <property type="entry name" value="Phage_lambda_GpA-like"/>
</dbReference>
<evidence type="ECO:0000259" key="3">
    <source>
        <dbReference type="Pfam" id="PF20454"/>
    </source>
</evidence>
<protein>
    <submittedName>
        <fullName evidence="4">Terminase</fullName>
    </submittedName>
</protein>
<evidence type="ECO:0000256" key="1">
    <source>
        <dbReference type="SAM" id="MobiDB-lite"/>
    </source>
</evidence>
<name>A0A2H4TLX0_ECOLX</name>
<proteinExistence type="inferred from homology"/>
<dbReference type="GO" id="GO:0005524">
    <property type="term" value="F:ATP binding"/>
    <property type="evidence" value="ECO:0007669"/>
    <property type="project" value="InterPro"/>
</dbReference>
<dbReference type="AlphaFoldDB" id="A0A2H4TLX0"/>
<dbReference type="Pfam" id="PF05876">
    <property type="entry name" value="GpA_ATPase"/>
    <property type="match status" value="1"/>
</dbReference>
<evidence type="ECO:0000313" key="5">
    <source>
        <dbReference type="Proteomes" id="UP000236551"/>
    </source>
</evidence>
<evidence type="ECO:0000313" key="4">
    <source>
        <dbReference type="EMBL" id="ATZ30555.1"/>
    </source>
</evidence>
<dbReference type="InterPro" id="IPR046453">
    <property type="entry name" value="GpA_ATPase"/>
</dbReference>
<organism evidence="4 5">
    <name type="scientific">Escherichia coli</name>
    <dbReference type="NCBI Taxonomy" id="562"/>
    <lineage>
        <taxon>Bacteria</taxon>
        <taxon>Pseudomonadati</taxon>
        <taxon>Pseudomonadota</taxon>
        <taxon>Gammaproteobacteria</taxon>
        <taxon>Enterobacterales</taxon>
        <taxon>Enterobacteriaceae</taxon>
        <taxon>Escherichia</taxon>
    </lineage>
</organism>
<feature type="domain" description="Phage terminase large subunit GpA ATPase" evidence="2">
    <location>
        <begin position="1"/>
        <end position="240"/>
    </location>
</feature>
<feature type="region of interest" description="Disordered" evidence="1">
    <location>
        <begin position="556"/>
        <end position="586"/>
    </location>
</feature>
<dbReference type="Pfam" id="PF20454">
    <property type="entry name" value="GpA_nuclease"/>
    <property type="match status" value="1"/>
</dbReference>
<dbReference type="PANTHER" id="PTHR34413">
    <property type="entry name" value="PROPHAGE TAIL FIBER ASSEMBLY PROTEIN HOMOLOG TFAE-RELATED-RELATED"/>
    <property type="match status" value="1"/>
</dbReference>
<dbReference type="GO" id="GO:0016887">
    <property type="term" value="F:ATP hydrolysis activity"/>
    <property type="evidence" value="ECO:0007669"/>
    <property type="project" value="InterPro"/>
</dbReference>
<sequence length="595" mass="66253">MDAITDPSVTYVSVMKSARVGYTKILDHVVGYYLAHDPSPILVVQPRVEDAEDYSKTEIAPMLRDTPVLAAISGDPKAKNSNQTILRKTFSNGANLTLVGANSPGGFRRITCRIILFDEVDGYPAGGAGSEGDQIALGTKRSETFWNRKIVLGSTPTVKGVSRIEKAWLESDQRRYFVPCPHCGEYQVLEWGSKSTPYGIKWEKDSEGNGLPETAYYLCRHHGCVIVHSELPGMLAKGEWRAGAPFRGHAGFHIWTGYSPHSNASWPNLVAEWLRVKDDPLMRQTFINTTLGEPYEDAGEFAMSEQRLIARVEVWGAEVPYGVLLLTAGVDTQDDRFEITVLGWGMNEECWVIAHDVIFGDLETEEPWERLDAYLKQVWRRADGFGLTLSAVCHDSGGHHTNKVYEFSKARIGRRIWATKGESAAGGKRNPVWPTRSVSSRNRKSFRPVILGVNSAKDDIRHRLHIEPDPAGAPAAGCIHFPSFLDLHYFSQLLSERLVRKENGGQVYRVWELSAGRANEALDCMVYGYAALKGLLHHGLKLNRLAERAAQDLSFMEPPPAQPEEKISLSMPGAKAPETPRKKIPLHMRLAGVRR</sequence>
<dbReference type="InterPro" id="IPR051220">
    <property type="entry name" value="TFA_Chaperone"/>
</dbReference>
<feature type="domain" description="Terminase large subunit GpA endonuclease" evidence="3">
    <location>
        <begin position="249"/>
        <end position="533"/>
    </location>
</feature>
<dbReference type="InterPro" id="IPR046454">
    <property type="entry name" value="GpA_endonuclease"/>
</dbReference>
<dbReference type="EMBL" id="CP024978">
    <property type="protein sequence ID" value="ATZ30555.1"/>
    <property type="molecule type" value="Genomic_DNA"/>
</dbReference>
<dbReference type="PANTHER" id="PTHR34413:SF2">
    <property type="entry name" value="PROPHAGE TAIL FIBER ASSEMBLY PROTEIN HOMOLOG TFAE-RELATED"/>
    <property type="match status" value="1"/>
</dbReference>
<dbReference type="HAMAP" id="MF_04144">
    <property type="entry name" value="TERL_LAMBDA"/>
    <property type="match status" value="1"/>
</dbReference>
<reference evidence="4 5" key="1">
    <citation type="submission" date="2017-11" db="EMBL/GenBank/DDBJ databases">
        <title>Escherichia coli CV839-15 Genome sequencing and assembly.</title>
        <authorList>
            <person name="Li Z."/>
            <person name="Song N."/>
            <person name="Li W."/>
            <person name="Philip H.R."/>
            <person name="Bu Z."/>
            <person name="Siguo L."/>
        </authorList>
    </citation>
    <scope>NUCLEOTIDE SEQUENCE [LARGE SCALE GENOMIC DNA]</scope>
    <source>
        <strain evidence="4 5">CV839-15</strain>
    </source>
</reference>
<dbReference type="Proteomes" id="UP000236551">
    <property type="component" value="Chromosome"/>
</dbReference>
<gene>
    <name evidence="4" type="ORF">CV83915_00176</name>
</gene>